<keyword evidence="6" id="KW-1185">Reference proteome</keyword>
<accession>A0A433HWV3</accession>
<dbReference type="OrthoDB" id="86160at2"/>
<dbReference type="Proteomes" id="UP000267430">
    <property type="component" value="Unassembled WGS sequence"/>
</dbReference>
<evidence type="ECO:0000256" key="2">
    <source>
        <dbReference type="ARBA" id="ARBA00022723"/>
    </source>
</evidence>
<feature type="domain" description="HpcH/HpaI aldolase/citrate lyase" evidence="4">
    <location>
        <begin position="22"/>
        <end position="238"/>
    </location>
</feature>
<reference evidence="5 6" key="1">
    <citation type="submission" date="2018-12" db="EMBL/GenBank/DDBJ databases">
        <title>Bacillus chawlae sp. nov., Bacillus glennii sp. nov., and Bacillus saganii sp. nov. Isolated from the Vehicle Assembly Building at Kennedy Space Center where the Viking Spacecraft were Assembled.</title>
        <authorList>
            <person name="Seuylemezian A."/>
            <person name="Vaishampayan P."/>
        </authorList>
    </citation>
    <scope>NUCLEOTIDE SEQUENCE [LARGE SCALE GENOMIC DNA]</scope>
    <source>
        <strain evidence="5 6">L5</strain>
    </source>
</reference>
<evidence type="ECO:0000256" key="3">
    <source>
        <dbReference type="ARBA" id="ARBA00023239"/>
    </source>
</evidence>
<dbReference type="InterPro" id="IPR050251">
    <property type="entry name" value="HpcH-HpaI_aldolase"/>
</dbReference>
<dbReference type="InterPro" id="IPR040442">
    <property type="entry name" value="Pyrv_kinase-like_dom_sf"/>
</dbReference>
<dbReference type="PANTHER" id="PTHR30502">
    <property type="entry name" value="2-KETO-3-DEOXY-L-RHAMNONATE ALDOLASE"/>
    <property type="match status" value="1"/>
</dbReference>
<dbReference type="GO" id="GO:0005737">
    <property type="term" value="C:cytoplasm"/>
    <property type="evidence" value="ECO:0007669"/>
    <property type="project" value="TreeGrafter"/>
</dbReference>
<evidence type="ECO:0000259" key="4">
    <source>
        <dbReference type="Pfam" id="PF03328"/>
    </source>
</evidence>
<name>A0A433HWV3_9BACI</name>
<dbReference type="GO" id="GO:0046872">
    <property type="term" value="F:metal ion binding"/>
    <property type="evidence" value="ECO:0007669"/>
    <property type="project" value="UniProtKB-KW"/>
</dbReference>
<dbReference type="Gene3D" id="3.20.20.60">
    <property type="entry name" value="Phosphoenolpyruvate-binding domains"/>
    <property type="match status" value="1"/>
</dbReference>
<comment type="caution">
    <text evidence="5">The sequence shown here is derived from an EMBL/GenBank/DDBJ whole genome shotgun (WGS) entry which is preliminary data.</text>
</comment>
<dbReference type="GO" id="GO:0016832">
    <property type="term" value="F:aldehyde-lyase activity"/>
    <property type="evidence" value="ECO:0007669"/>
    <property type="project" value="TreeGrafter"/>
</dbReference>
<dbReference type="AlphaFoldDB" id="A0A433HWV3"/>
<protein>
    <submittedName>
        <fullName evidence="5">Aldolase</fullName>
    </submittedName>
</protein>
<dbReference type="InterPro" id="IPR005000">
    <property type="entry name" value="Aldolase/citrate-lyase_domain"/>
</dbReference>
<gene>
    <name evidence="5" type="ORF">ELQ35_01795</name>
</gene>
<keyword evidence="3" id="KW-0456">Lyase</keyword>
<dbReference type="Pfam" id="PF03328">
    <property type="entry name" value="HpcH_HpaI"/>
    <property type="match status" value="1"/>
</dbReference>
<organism evidence="5 6">
    <name type="scientific">Peribacillus cavernae</name>
    <dbReference type="NCBI Taxonomy" id="1674310"/>
    <lineage>
        <taxon>Bacteria</taxon>
        <taxon>Bacillati</taxon>
        <taxon>Bacillota</taxon>
        <taxon>Bacilli</taxon>
        <taxon>Bacillales</taxon>
        <taxon>Bacillaceae</taxon>
        <taxon>Peribacillus</taxon>
    </lineage>
</organism>
<evidence type="ECO:0000313" key="6">
    <source>
        <dbReference type="Proteomes" id="UP000267430"/>
    </source>
</evidence>
<keyword evidence="2" id="KW-0479">Metal-binding</keyword>
<dbReference type="EMBL" id="RYZZ01000001">
    <property type="protein sequence ID" value="RUQ32841.1"/>
    <property type="molecule type" value="Genomic_DNA"/>
</dbReference>
<evidence type="ECO:0000256" key="1">
    <source>
        <dbReference type="ARBA" id="ARBA00005568"/>
    </source>
</evidence>
<sequence>MGDLFMSENVLKKCLSENRIAYGTFCALKDPAIIEILGYAGYDFAVIDLEHSALDLTTMEHFIRAAQIANITSVVRTPQNDYATILRAVEAGADAVMFPHLITREQAEKIVDIAKYPPIGHRGIDGSTRIAKYGNTPMNEHMQKQNERVLVIGMIEDAEAVENIDELVTVEGLDLLFIGAADLSVSYELPHQVTHPTVRAAIRTVFEKANRAGIKVGIPGFDADQAREVADLGASFITSPAVDTYHLTQSLKSHLNRIKTANNR</sequence>
<dbReference type="PANTHER" id="PTHR30502:SF0">
    <property type="entry name" value="PHOSPHOENOLPYRUVATE CARBOXYLASE FAMILY PROTEIN"/>
    <property type="match status" value="1"/>
</dbReference>
<comment type="similarity">
    <text evidence="1">Belongs to the HpcH/HpaI aldolase family.</text>
</comment>
<evidence type="ECO:0000313" key="5">
    <source>
        <dbReference type="EMBL" id="RUQ32841.1"/>
    </source>
</evidence>
<dbReference type="SUPFAM" id="SSF51621">
    <property type="entry name" value="Phosphoenolpyruvate/pyruvate domain"/>
    <property type="match status" value="1"/>
</dbReference>
<proteinExistence type="inferred from homology"/>
<dbReference type="InterPro" id="IPR015813">
    <property type="entry name" value="Pyrv/PenolPyrv_kinase-like_dom"/>
</dbReference>